<dbReference type="SUPFAM" id="SSF48371">
    <property type="entry name" value="ARM repeat"/>
    <property type="match status" value="2"/>
</dbReference>
<dbReference type="GO" id="GO:0030686">
    <property type="term" value="C:90S preribosome"/>
    <property type="evidence" value="ECO:0007669"/>
    <property type="project" value="TreeGrafter"/>
</dbReference>
<protein>
    <submittedName>
        <fullName evidence="3">U3 small nucleolar RNA-associated protein 20 N-terminal domain-containing protein</fullName>
    </submittedName>
</protein>
<sequence>MGREGNRFKFESFTKKIAKVGGDRALFRKELGGRKHNEETFFVEALEKWTETDRGSHFYTFLKDIPTREIGTYAQVIHHHKQILEALLHHISFPGCTCQIPLLELTIALAKDLRDEFYEYMWRFFEQIISIMEQADNNVELLEITHLTMALLFKQHWRSIVKESRKTFDRFSLLFASNKQYLRRFAAEAFAFLIRKISMIQKFTTFMIEKAHRIQDGYFSEGISMLIYNAIRGVNGQFHSATNELLGDMLAALFTIEDSSIRNTGLKIFERAIVYCLAYAKNDHFKDVSSVLMKTFELRNDHTTFCESLRLIVASTETVKKLVLFSHRDLLLDLLQKVIHKPWFKLDQEFFDLLATIINRLYDNDKWKLKVKALFDDLSTLDNFNDSSMISFLDALSHLSYFDSCIMPSVGTISGQIIESSNQQLLPGLLKFYAKLCVDRRPIDDALRRCTHSTFFDASLHEKMHTFVEKKISNLPNQIAKLGEDSVVMEEVAQLFIVWTSLTSAKDQFSCQESVLKFLRSLITDKVPSDPEFFLSRAQLVLITASALYQVDSSLLKTIDETDVLAFVKNFLTTESAIRFYHLFVTARGISESLESLDEAVQLLSTSFTSPCHSIRRCALQICASFNVPLEDIPLDDNGVPLFKKPANNMFAILASAESESPTTANIRDRLRQFRSLLYGGHLYTIPKGRRNVFETIILKVSLAQFYHQFTPIWSGIHEILISHAKGLPIDVFWAVIEAMLNDSLSSLRNNKPLFTKTSLESLIPNVDAEMRTDFSAVIDQLCKFLQKVPEIAERRTKTLSPIFLEFFNKDYMLSEKPRLATQKEIMSLTTTIENTEQDDVQMDVADEEVDNAEQTNRSLQEKQVDEDELHTLTKKMARKILIGFLELFSSFRSPKMIFRQPEVYGVYNELLLSWDADLQKAALKCLFAYKYKWLVPYKDNLNALLDKKTFRTELVNFNIGSENSVIDKDHLNDLTPLLLRLLYGRLTTPTSKMDHYHRLVIVRFLAGCTVDQLDHFIYLLFHPFLKIFDINEADFSKIDEQITAETVKEQFNYKDIYT</sequence>
<evidence type="ECO:0000259" key="1">
    <source>
        <dbReference type="Pfam" id="PF07539"/>
    </source>
</evidence>
<name>A0AAF3ENE1_9BILA</name>
<dbReference type="Proteomes" id="UP000887575">
    <property type="component" value="Unassembled WGS sequence"/>
</dbReference>
<organism evidence="2 3">
    <name type="scientific">Mesorhabditis belari</name>
    <dbReference type="NCBI Taxonomy" id="2138241"/>
    <lineage>
        <taxon>Eukaryota</taxon>
        <taxon>Metazoa</taxon>
        <taxon>Ecdysozoa</taxon>
        <taxon>Nematoda</taxon>
        <taxon>Chromadorea</taxon>
        <taxon>Rhabditida</taxon>
        <taxon>Rhabditina</taxon>
        <taxon>Rhabditomorpha</taxon>
        <taxon>Rhabditoidea</taxon>
        <taxon>Rhabditidae</taxon>
        <taxon>Mesorhabditinae</taxon>
        <taxon>Mesorhabditis</taxon>
    </lineage>
</organism>
<proteinExistence type="predicted"/>
<dbReference type="Pfam" id="PF07539">
    <property type="entry name" value="UTP20_N"/>
    <property type="match status" value="1"/>
</dbReference>
<feature type="domain" description="U3 small nucleolar RNA-associated protein 20 N-terminal" evidence="1">
    <location>
        <begin position="876"/>
        <end position="1038"/>
    </location>
</feature>
<dbReference type="InterPro" id="IPR016024">
    <property type="entry name" value="ARM-type_fold"/>
</dbReference>
<keyword evidence="2" id="KW-1185">Reference proteome</keyword>
<accession>A0AAF3ENE1</accession>
<dbReference type="WBParaSite" id="MBELARI_LOCUS15232">
    <property type="protein sequence ID" value="MBELARI_LOCUS15232"/>
    <property type="gene ID" value="MBELARI_LOCUS15232"/>
</dbReference>
<dbReference type="AlphaFoldDB" id="A0AAF3ENE1"/>
<dbReference type="InterPro" id="IPR011430">
    <property type="entry name" value="UTP20_N"/>
</dbReference>
<dbReference type="PANTHER" id="PTHR17695">
    <property type="entry name" value="SMALL SUBUNIT PROCESSOME COMPONENT 20 HOMOLOG"/>
    <property type="match status" value="1"/>
</dbReference>
<reference evidence="3" key="1">
    <citation type="submission" date="2024-02" db="UniProtKB">
        <authorList>
            <consortium name="WormBaseParasite"/>
        </authorList>
    </citation>
    <scope>IDENTIFICATION</scope>
</reference>
<evidence type="ECO:0000313" key="2">
    <source>
        <dbReference type="Proteomes" id="UP000887575"/>
    </source>
</evidence>
<dbReference type="PANTHER" id="PTHR17695:SF11">
    <property type="entry name" value="SMALL SUBUNIT PROCESSOME COMPONENT 20 HOMOLOG"/>
    <property type="match status" value="1"/>
</dbReference>
<evidence type="ECO:0000313" key="3">
    <source>
        <dbReference type="WBParaSite" id="MBELARI_LOCUS15232"/>
    </source>
</evidence>
<dbReference type="GO" id="GO:0032040">
    <property type="term" value="C:small-subunit processome"/>
    <property type="evidence" value="ECO:0007669"/>
    <property type="project" value="TreeGrafter"/>
</dbReference>
<dbReference type="InterPro" id="IPR052575">
    <property type="entry name" value="SSU_processome_comp_20"/>
</dbReference>